<name>A0A4Q7WJP3_9ACTN</name>
<sequence length="62" mass="6583">MAVLTKAEALAIIRRAYGPDLAQSIEDRLPARIDPEDDADAEFLATLGLTRDGLANAMGGEL</sequence>
<protein>
    <submittedName>
        <fullName evidence="1">Uncharacterized protein</fullName>
    </submittedName>
</protein>
<reference evidence="1 2" key="1">
    <citation type="journal article" date="2015" name="Stand. Genomic Sci.">
        <title>Genomic Encyclopedia of Bacterial and Archaeal Type Strains, Phase III: the genomes of soil and plant-associated and newly described type strains.</title>
        <authorList>
            <person name="Whitman W.B."/>
            <person name="Woyke T."/>
            <person name="Klenk H.P."/>
            <person name="Zhou Y."/>
            <person name="Lilburn T.G."/>
            <person name="Beck B.J."/>
            <person name="De Vos P."/>
            <person name="Vandamme P."/>
            <person name="Eisen J.A."/>
            <person name="Garrity G."/>
            <person name="Hugenholtz P."/>
            <person name="Kyrpides N.C."/>
        </authorList>
    </citation>
    <scope>NUCLEOTIDE SEQUENCE [LARGE SCALE GENOMIC DNA]</scope>
    <source>
        <strain evidence="1 2">VKM Ac-2540</strain>
    </source>
</reference>
<evidence type="ECO:0000313" key="2">
    <source>
        <dbReference type="Proteomes" id="UP000292027"/>
    </source>
</evidence>
<dbReference type="EMBL" id="SHKR01000016">
    <property type="protein sequence ID" value="RZU10220.1"/>
    <property type="molecule type" value="Genomic_DNA"/>
</dbReference>
<accession>A0A4Q7WJP3</accession>
<dbReference type="AlphaFoldDB" id="A0A4Q7WJP3"/>
<evidence type="ECO:0000313" key="1">
    <source>
        <dbReference type="EMBL" id="RZU10220.1"/>
    </source>
</evidence>
<dbReference type="RefSeq" id="WP_130448003.1">
    <property type="nucleotide sequence ID" value="NZ_SHKR01000016.1"/>
</dbReference>
<dbReference type="OrthoDB" id="3298135at2"/>
<dbReference type="Proteomes" id="UP000292027">
    <property type="component" value="Unassembled WGS sequence"/>
</dbReference>
<comment type="caution">
    <text evidence="1">The sequence shown here is derived from an EMBL/GenBank/DDBJ whole genome shotgun (WGS) entry which is preliminary data.</text>
</comment>
<gene>
    <name evidence="1" type="ORF">EV645_6682</name>
</gene>
<proteinExistence type="predicted"/>
<keyword evidence="2" id="KW-1185">Reference proteome</keyword>
<organism evidence="1 2">
    <name type="scientific">Kribbella rubisoli</name>
    <dbReference type="NCBI Taxonomy" id="3075929"/>
    <lineage>
        <taxon>Bacteria</taxon>
        <taxon>Bacillati</taxon>
        <taxon>Actinomycetota</taxon>
        <taxon>Actinomycetes</taxon>
        <taxon>Propionibacteriales</taxon>
        <taxon>Kribbellaceae</taxon>
        <taxon>Kribbella</taxon>
    </lineage>
</organism>